<name>A0A8T2EZX8_9BRAS</name>
<feature type="non-terminal residue" evidence="1">
    <location>
        <position position="31"/>
    </location>
</feature>
<dbReference type="EMBL" id="JAEFBK010000003">
    <property type="protein sequence ID" value="KAG7627133.1"/>
    <property type="molecule type" value="Genomic_DNA"/>
</dbReference>
<keyword evidence="2" id="KW-1185">Reference proteome</keyword>
<proteinExistence type="predicted"/>
<sequence length="31" mass="3347">KVACSGNITLSPSYRDILGVNIDVYPLAYTC</sequence>
<evidence type="ECO:0000313" key="2">
    <source>
        <dbReference type="Proteomes" id="UP000694240"/>
    </source>
</evidence>
<reference evidence="1 2" key="1">
    <citation type="submission" date="2020-12" db="EMBL/GenBank/DDBJ databases">
        <title>Concerted genomic and epigenomic changes stabilize Arabidopsis allopolyploids.</title>
        <authorList>
            <person name="Chen Z."/>
        </authorList>
    </citation>
    <scope>NUCLEOTIDE SEQUENCE [LARGE SCALE GENOMIC DNA]</scope>
    <source>
        <strain evidence="1">Allo738</strain>
        <tissue evidence="1">Leaf</tissue>
    </source>
</reference>
<evidence type="ECO:0000313" key="1">
    <source>
        <dbReference type="EMBL" id="KAG7627133.1"/>
    </source>
</evidence>
<gene>
    <name evidence="1" type="ORF">ISN45_At03g033120</name>
</gene>
<dbReference type="AlphaFoldDB" id="A0A8T2EZX8"/>
<comment type="caution">
    <text evidence="1">The sequence shown here is derived from an EMBL/GenBank/DDBJ whole genome shotgun (WGS) entry which is preliminary data.</text>
</comment>
<protein>
    <submittedName>
        <fullName evidence="1">Uncharacterized protein</fullName>
    </submittedName>
</protein>
<feature type="non-terminal residue" evidence="1">
    <location>
        <position position="1"/>
    </location>
</feature>
<dbReference type="Proteomes" id="UP000694240">
    <property type="component" value="Chromosome 3"/>
</dbReference>
<accession>A0A8T2EZX8</accession>
<organism evidence="1 2">
    <name type="scientific">Arabidopsis thaliana x Arabidopsis arenosa</name>
    <dbReference type="NCBI Taxonomy" id="1240361"/>
    <lineage>
        <taxon>Eukaryota</taxon>
        <taxon>Viridiplantae</taxon>
        <taxon>Streptophyta</taxon>
        <taxon>Embryophyta</taxon>
        <taxon>Tracheophyta</taxon>
        <taxon>Spermatophyta</taxon>
        <taxon>Magnoliopsida</taxon>
        <taxon>eudicotyledons</taxon>
        <taxon>Gunneridae</taxon>
        <taxon>Pentapetalae</taxon>
        <taxon>rosids</taxon>
        <taxon>malvids</taxon>
        <taxon>Brassicales</taxon>
        <taxon>Brassicaceae</taxon>
        <taxon>Camelineae</taxon>
        <taxon>Arabidopsis</taxon>
    </lineage>
</organism>